<keyword evidence="1" id="KW-0614">Plasmid</keyword>
<protein>
    <submittedName>
        <fullName evidence="1">Uncharacterized protein</fullName>
    </submittedName>
</protein>
<dbReference type="KEGG" id="cox:E0W60_30395"/>
<reference evidence="1 2" key="1">
    <citation type="submission" date="2019-03" db="EMBL/GenBank/DDBJ databases">
        <title>Efficiently degradation of phenoxyalkanoic acid herbicides by Cupriavidus oxalaticus strain X32.</title>
        <authorList>
            <person name="Sheng X."/>
        </authorList>
    </citation>
    <scope>NUCLEOTIDE SEQUENCE [LARGE SCALE GENOMIC DNA]</scope>
    <source>
        <strain evidence="1 2">X32</strain>
        <plasmid evidence="1 2">unnamed1</plasmid>
    </source>
</reference>
<dbReference type="Proteomes" id="UP000295294">
    <property type="component" value="Plasmid unnamed1"/>
</dbReference>
<dbReference type="AlphaFoldDB" id="A0A4P7LSA0"/>
<evidence type="ECO:0000313" key="1">
    <source>
        <dbReference type="EMBL" id="QBY55371.1"/>
    </source>
</evidence>
<dbReference type="RefSeq" id="WP_135706615.1">
    <property type="nucleotide sequence ID" value="NZ_CP038636.1"/>
</dbReference>
<accession>A0A4P7LSA0</accession>
<gene>
    <name evidence="1" type="ORF">E0W60_30395</name>
</gene>
<dbReference type="OrthoDB" id="9783783at2"/>
<dbReference type="EMBL" id="CP038636">
    <property type="protein sequence ID" value="QBY55371.1"/>
    <property type="molecule type" value="Genomic_DNA"/>
</dbReference>
<evidence type="ECO:0000313" key="2">
    <source>
        <dbReference type="Proteomes" id="UP000295294"/>
    </source>
</evidence>
<organism evidence="1 2">
    <name type="scientific">Cupriavidus oxalaticus</name>
    <dbReference type="NCBI Taxonomy" id="96344"/>
    <lineage>
        <taxon>Bacteria</taxon>
        <taxon>Pseudomonadati</taxon>
        <taxon>Pseudomonadota</taxon>
        <taxon>Betaproteobacteria</taxon>
        <taxon>Burkholderiales</taxon>
        <taxon>Burkholderiaceae</taxon>
        <taxon>Cupriavidus</taxon>
    </lineage>
</organism>
<dbReference type="InterPro" id="IPR027417">
    <property type="entry name" value="P-loop_NTPase"/>
</dbReference>
<sequence length="114" mass="12598">MRDLKGLAGTDPLPEYTSLMDNLVLLRQAGLHGELRRFIGVVKMRDSAFDTAFHDVTIGPGGLQVANRLIMPGDAGDREPQPQALSKSQSGAVYFYVCLATWEIVKRCTQRVSY</sequence>
<proteinExistence type="predicted"/>
<geneLocation type="plasmid" evidence="1">
    <name>unnamed1</name>
</geneLocation>
<dbReference type="Gene3D" id="3.40.50.300">
    <property type="entry name" value="P-loop containing nucleotide triphosphate hydrolases"/>
    <property type="match status" value="1"/>
</dbReference>
<name>A0A4P7LSA0_9BURK</name>